<dbReference type="GO" id="GO:0009401">
    <property type="term" value="P:phosphoenolpyruvate-dependent sugar phosphotransferase system"/>
    <property type="evidence" value="ECO:0007669"/>
    <property type="project" value="UniProtKB-KW"/>
</dbReference>
<dbReference type="InterPro" id="IPR050499">
    <property type="entry name" value="PEP-utilizing_PTS_enzyme"/>
</dbReference>
<evidence type="ECO:0000256" key="2">
    <source>
        <dbReference type="ARBA" id="ARBA00001946"/>
    </source>
</evidence>
<comment type="cofactor">
    <cofactor evidence="2 17 20">
        <name>Mg(2+)</name>
        <dbReference type="ChEBI" id="CHEBI:18420"/>
    </cofactor>
</comment>
<keyword evidence="12 17" id="KW-0598">Phosphotransferase system</keyword>
<name>A0A5S5BTG6_9BACL</name>
<dbReference type="SUPFAM" id="SSF52009">
    <property type="entry name" value="Phosphohistidine domain"/>
    <property type="match status" value="1"/>
</dbReference>
<evidence type="ECO:0000256" key="16">
    <source>
        <dbReference type="ARBA" id="ARBA00033235"/>
    </source>
</evidence>
<dbReference type="Gene3D" id="3.20.20.60">
    <property type="entry name" value="Phosphoenolpyruvate-binding domains"/>
    <property type="match status" value="1"/>
</dbReference>
<feature type="domain" description="PEP-utilising enzyme C-terminal" evidence="23">
    <location>
        <begin position="257"/>
        <end position="543"/>
    </location>
</feature>
<evidence type="ECO:0000256" key="5">
    <source>
        <dbReference type="ARBA" id="ARBA00007837"/>
    </source>
</evidence>
<evidence type="ECO:0000259" key="23">
    <source>
        <dbReference type="Pfam" id="PF02896"/>
    </source>
</evidence>
<dbReference type="InterPro" id="IPR008279">
    <property type="entry name" value="PEP-util_enz_mobile_dom"/>
</dbReference>
<evidence type="ECO:0000256" key="13">
    <source>
        <dbReference type="ARBA" id="ARBA00022723"/>
    </source>
</evidence>
<evidence type="ECO:0000256" key="10">
    <source>
        <dbReference type="ARBA" id="ARBA00022597"/>
    </source>
</evidence>
<dbReference type="InterPro" id="IPR008731">
    <property type="entry name" value="PTS_EIN"/>
</dbReference>
<keyword evidence="26" id="KW-1185">Reference proteome</keyword>
<reference evidence="25 26" key="1">
    <citation type="submission" date="2019-07" db="EMBL/GenBank/DDBJ databases">
        <title>Genomic Encyclopedia of Type Strains, Phase III (KMG-III): the genomes of soil and plant-associated and newly described type strains.</title>
        <authorList>
            <person name="Whitman W."/>
        </authorList>
    </citation>
    <scope>NUCLEOTIDE SEQUENCE [LARGE SCALE GENOMIC DNA]</scope>
    <source>
        <strain evidence="25 26">BL24</strain>
    </source>
</reference>
<keyword evidence="8 17" id="KW-0813">Transport</keyword>
<comment type="function">
    <text evidence="3 17">General (non sugar-specific) component of the phosphoenolpyruvate-dependent sugar phosphotransferase system (sugar PTS). This major carbohydrate active-transport system catalyzes the phosphorylation of incoming sugar substrates concomitantly with their translocation across the cell membrane. Enzyme I transfers the phosphoryl group from phosphoenolpyruvate (PEP) to the phosphoryl carrier protein (HPr).</text>
</comment>
<keyword evidence="11 17" id="KW-0808">Transferase</keyword>
<evidence type="ECO:0000313" key="25">
    <source>
        <dbReference type="EMBL" id="TYP70244.1"/>
    </source>
</evidence>
<evidence type="ECO:0000259" key="24">
    <source>
        <dbReference type="Pfam" id="PF05524"/>
    </source>
</evidence>
<evidence type="ECO:0000256" key="18">
    <source>
        <dbReference type="PIRSR" id="PIRSR000732-1"/>
    </source>
</evidence>
<dbReference type="PANTHER" id="PTHR46244:SF3">
    <property type="entry name" value="PHOSPHOENOLPYRUVATE-PROTEIN PHOSPHOTRANSFERASE"/>
    <property type="match status" value="1"/>
</dbReference>
<dbReference type="Pfam" id="PF02896">
    <property type="entry name" value="PEP-utilizers_C"/>
    <property type="match status" value="1"/>
</dbReference>
<dbReference type="GO" id="GO:0046872">
    <property type="term" value="F:metal ion binding"/>
    <property type="evidence" value="ECO:0007669"/>
    <property type="project" value="UniProtKB-KW"/>
</dbReference>
<dbReference type="SUPFAM" id="SSF51621">
    <property type="entry name" value="Phosphoenolpyruvate/pyruvate domain"/>
    <property type="match status" value="1"/>
</dbReference>
<dbReference type="InterPro" id="IPR036637">
    <property type="entry name" value="Phosphohistidine_dom_sf"/>
</dbReference>
<feature type="binding site" evidence="19">
    <location>
        <position position="335"/>
    </location>
    <ligand>
        <name>phosphoenolpyruvate</name>
        <dbReference type="ChEBI" id="CHEBI:58702"/>
    </ligand>
</feature>
<evidence type="ECO:0000256" key="7">
    <source>
        <dbReference type="ARBA" id="ARBA00016544"/>
    </source>
</evidence>
<evidence type="ECO:0000256" key="4">
    <source>
        <dbReference type="ARBA" id="ARBA00004496"/>
    </source>
</evidence>
<dbReference type="OrthoDB" id="9765468at2"/>
<evidence type="ECO:0000259" key="22">
    <source>
        <dbReference type="Pfam" id="PF00391"/>
    </source>
</evidence>
<dbReference type="GO" id="GO:0008965">
    <property type="term" value="F:phosphoenolpyruvate-protein phosphotransferase activity"/>
    <property type="evidence" value="ECO:0007669"/>
    <property type="project" value="UniProtKB-EC"/>
</dbReference>
<dbReference type="InterPro" id="IPR036618">
    <property type="entry name" value="PtsI_HPr-bd_sf"/>
</dbReference>
<feature type="binding site" evidence="20">
    <location>
        <position position="434"/>
    </location>
    <ligand>
        <name>Mg(2+)</name>
        <dbReference type="ChEBI" id="CHEBI:18420"/>
    </ligand>
</feature>
<evidence type="ECO:0000256" key="15">
    <source>
        <dbReference type="ARBA" id="ARBA00022842"/>
    </source>
</evidence>
<keyword evidence="14 17" id="KW-0418">Kinase</keyword>
<dbReference type="PROSITE" id="PS00370">
    <property type="entry name" value="PEP_ENZYMES_PHOS_SITE"/>
    <property type="match status" value="1"/>
</dbReference>
<evidence type="ECO:0000256" key="21">
    <source>
        <dbReference type="SAM" id="Coils"/>
    </source>
</evidence>
<dbReference type="InterPro" id="IPR024692">
    <property type="entry name" value="PTS_EI"/>
</dbReference>
<dbReference type="InterPro" id="IPR015813">
    <property type="entry name" value="Pyrv/PenolPyrv_kinase-like_dom"/>
</dbReference>
<accession>A0A5S5BTG6</accession>
<evidence type="ECO:0000256" key="12">
    <source>
        <dbReference type="ARBA" id="ARBA00022683"/>
    </source>
</evidence>
<evidence type="ECO:0000313" key="26">
    <source>
        <dbReference type="Proteomes" id="UP000323257"/>
    </source>
</evidence>
<organism evidence="25 26">
    <name type="scientific">Paenibacillus methanolicus</name>
    <dbReference type="NCBI Taxonomy" id="582686"/>
    <lineage>
        <taxon>Bacteria</taxon>
        <taxon>Bacillati</taxon>
        <taxon>Bacillota</taxon>
        <taxon>Bacilli</taxon>
        <taxon>Bacillales</taxon>
        <taxon>Paenibacillaceae</taxon>
        <taxon>Paenibacillus</taxon>
    </lineage>
</organism>
<feature type="domain" description="PEP-utilising enzyme mobile" evidence="22">
    <location>
        <begin position="156"/>
        <end position="227"/>
    </location>
</feature>
<dbReference type="RefSeq" id="WP_148932592.1">
    <property type="nucleotide sequence ID" value="NZ_VNHS01000012.1"/>
</dbReference>
<dbReference type="AlphaFoldDB" id="A0A5S5BTG6"/>
<dbReference type="GO" id="GO:0005737">
    <property type="term" value="C:cytoplasm"/>
    <property type="evidence" value="ECO:0007669"/>
    <property type="project" value="UniProtKB-SubCell"/>
</dbReference>
<dbReference type="Pfam" id="PF05524">
    <property type="entry name" value="PEP-utilisers_N"/>
    <property type="match status" value="1"/>
</dbReference>
<proteinExistence type="inferred from homology"/>
<dbReference type="PIRSF" id="PIRSF000732">
    <property type="entry name" value="PTS_enzyme_I"/>
    <property type="match status" value="1"/>
</dbReference>
<keyword evidence="21" id="KW-0175">Coiled coil</keyword>
<evidence type="ECO:0000256" key="19">
    <source>
        <dbReference type="PIRSR" id="PIRSR000732-2"/>
    </source>
</evidence>
<feature type="coiled-coil region" evidence="21">
    <location>
        <begin position="92"/>
        <end position="119"/>
    </location>
</feature>
<protein>
    <recommendedName>
        <fullName evidence="7 17">Phosphoenolpyruvate-protein phosphotransferase</fullName>
        <ecNumber evidence="6 17">2.7.3.9</ecNumber>
    </recommendedName>
    <alternativeName>
        <fullName evidence="16 17">Phosphotransferase system, enzyme I</fullName>
    </alternativeName>
</protein>
<dbReference type="Pfam" id="PF00391">
    <property type="entry name" value="PEP-utilizers"/>
    <property type="match status" value="1"/>
</dbReference>
<feature type="binding site" evidence="19">
    <location>
        <position position="468"/>
    </location>
    <ligand>
        <name>phosphoenolpyruvate</name>
        <dbReference type="ChEBI" id="CHEBI:58702"/>
    </ligand>
</feature>
<evidence type="ECO:0000256" key="11">
    <source>
        <dbReference type="ARBA" id="ARBA00022679"/>
    </source>
</evidence>
<dbReference type="InterPro" id="IPR006318">
    <property type="entry name" value="PTS_EI-like"/>
</dbReference>
<dbReference type="SUPFAM" id="SSF47831">
    <property type="entry name" value="Enzyme I of the PEP:sugar phosphotransferase system HPr-binding (sub)domain"/>
    <property type="match status" value="1"/>
</dbReference>
<feature type="active site" description="Proton donor" evidence="18">
    <location>
        <position position="505"/>
    </location>
</feature>
<feature type="binding site" evidence="20">
    <location>
        <position position="458"/>
    </location>
    <ligand>
        <name>Mg(2+)</name>
        <dbReference type="ChEBI" id="CHEBI:18420"/>
    </ligand>
</feature>
<keyword evidence="13 17" id="KW-0479">Metal-binding</keyword>
<keyword evidence="10 17" id="KW-0762">Sugar transport</keyword>
<feature type="binding site" evidence="19">
    <location>
        <position position="298"/>
    </location>
    <ligand>
        <name>phosphoenolpyruvate</name>
        <dbReference type="ChEBI" id="CHEBI:58702"/>
    </ligand>
</feature>
<evidence type="ECO:0000256" key="6">
    <source>
        <dbReference type="ARBA" id="ARBA00012232"/>
    </source>
</evidence>
<evidence type="ECO:0000256" key="3">
    <source>
        <dbReference type="ARBA" id="ARBA00002728"/>
    </source>
</evidence>
<feature type="domain" description="Phosphotransferase system enzyme I N-terminal" evidence="24">
    <location>
        <begin position="4"/>
        <end position="128"/>
    </location>
</feature>
<dbReference type="Proteomes" id="UP000323257">
    <property type="component" value="Unassembled WGS sequence"/>
</dbReference>
<dbReference type="EC" id="2.7.3.9" evidence="6 17"/>
<dbReference type="GO" id="GO:0016301">
    <property type="term" value="F:kinase activity"/>
    <property type="evidence" value="ECO:0007669"/>
    <property type="project" value="UniProtKB-KW"/>
</dbReference>
<evidence type="ECO:0000256" key="17">
    <source>
        <dbReference type="PIRNR" id="PIRNR000732"/>
    </source>
</evidence>
<dbReference type="Gene3D" id="1.10.274.10">
    <property type="entry name" value="PtsI, HPr-binding domain"/>
    <property type="match status" value="1"/>
</dbReference>
<comment type="similarity">
    <text evidence="5 17">Belongs to the PEP-utilizing enzyme family.</text>
</comment>
<dbReference type="PRINTS" id="PR01736">
    <property type="entry name" value="PHPHTRNFRASE"/>
</dbReference>
<evidence type="ECO:0000256" key="14">
    <source>
        <dbReference type="ARBA" id="ARBA00022777"/>
    </source>
</evidence>
<comment type="subcellular location">
    <subcellularLocation>
        <location evidence="4 17">Cytoplasm</location>
    </subcellularLocation>
</comment>
<feature type="binding site" evidence="19">
    <location>
        <begin position="457"/>
        <end position="458"/>
    </location>
    <ligand>
        <name>phosphoenolpyruvate</name>
        <dbReference type="ChEBI" id="CHEBI:58702"/>
    </ligand>
</feature>
<comment type="catalytic activity">
    <reaction evidence="1 17">
        <text>L-histidyl-[protein] + phosphoenolpyruvate = N(pros)-phospho-L-histidyl-[protein] + pyruvate</text>
        <dbReference type="Rhea" id="RHEA:23880"/>
        <dbReference type="Rhea" id="RHEA-COMP:9745"/>
        <dbReference type="Rhea" id="RHEA-COMP:9746"/>
        <dbReference type="ChEBI" id="CHEBI:15361"/>
        <dbReference type="ChEBI" id="CHEBI:29979"/>
        <dbReference type="ChEBI" id="CHEBI:58702"/>
        <dbReference type="ChEBI" id="CHEBI:64837"/>
        <dbReference type="EC" id="2.7.3.9"/>
    </reaction>
</comment>
<evidence type="ECO:0000256" key="9">
    <source>
        <dbReference type="ARBA" id="ARBA00022490"/>
    </source>
</evidence>
<feature type="active site" description="Tele-phosphohistidine intermediate" evidence="18">
    <location>
        <position position="191"/>
    </location>
</feature>
<comment type="caution">
    <text evidence="25">The sequence shown here is derived from an EMBL/GenBank/DDBJ whole genome shotgun (WGS) entry which is preliminary data.</text>
</comment>
<evidence type="ECO:0000256" key="20">
    <source>
        <dbReference type="PIRSR" id="PIRSR000732-3"/>
    </source>
</evidence>
<sequence length="579" mass="61781">MIVRGIAASPGIAIGRVWRMESEAEAANAPANIEPSAVESETARLMQAIAESASEVAALRDQLIAKGQAHEAEIFDGHLMLLEDEELLDRARNAINDELMAAEAAIAAARDEIAAMLESLDDEYLRERAADIRDIGGRIIARLTGRSDMPPAGGGDPVIIVAPDLTPSHTAQLDPSAVAGFVTLQGGRTSHSAIIARANGIPAIVGMGDALADLRAGEVVILDGESGELHIAPSEIVIAEFAARREAERAKREGLQSLMGLDSVSLDGVRVELVANIGSPADAVSAKERGAEGVGLYRTEFLYMGRDTLPSEDEQYDAYVSVARTFGPDAPIVIRTMDIGGDKELPLLELPKEDNPFLGYRAIRISLDRPELFKTQLRAILRASAHGNLKIMFPMIATLAEWRAAKALVDACKEELHGEGAAFNEAIECGIMIEIPAAALLADRFAKEVDFFSIGTNDLTQYTCAADRMNQKLAALNDPLQPAVLHLIERVIRAARAEGKWAGMCGEMAGQPHAVPILLGLGLHEFSMSANAVLPARGLIRGIDQASMAALAAEALELETPDAIRALVEARVPAIRQAY</sequence>
<dbReference type="NCBIfam" id="TIGR01417">
    <property type="entry name" value="PTS_I_fam"/>
    <property type="match status" value="1"/>
</dbReference>
<dbReference type="EMBL" id="VNHS01000012">
    <property type="protein sequence ID" value="TYP70244.1"/>
    <property type="molecule type" value="Genomic_DNA"/>
</dbReference>
<evidence type="ECO:0000256" key="1">
    <source>
        <dbReference type="ARBA" id="ARBA00000683"/>
    </source>
</evidence>
<keyword evidence="15 17" id="KW-0460">Magnesium</keyword>
<dbReference type="InterPro" id="IPR000121">
    <property type="entry name" value="PEP_util_C"/>
</dbReference>
<gene>
    <name evidence="25" type="ORF">BCM02_112224</name>
</gene>
<dbReference type="InterPro" id="IPR040442">
    <property type="entry name" value="Pyrv_kinase-like_dom_sf"/>
</dbReference>
<dbReference type="Gene3D" id="3.50.30.10">
    <property type="entry name" value="Phosphohistidine domain"/>
    <property type="match status" value="1"/>
</dbReference>
<dbReference type="InterPro" id="IPR018274">
    <property type="entry name" value="PEP_util_AS"/>
</dbReference>
<dbReference type="PANTHER" id="PTHR46244">
    <property type="entry name" value="PHOSPHOENOLPYRUVATE-PROTEIN PHOSPHOTRANSFERASE"/>
    <property type="match status" value="1"/>
</dbReference>
<evidence type="ECO:0000256" key="8">
    <source>
        <dbReference type="ARBA" id="ARBA00022448"/>
    </source>
</evidence>
<keyword evidence="9 17" id="KW-0963">Cytoplasm</keyword>